<comment type="caution">
    <text evidence="1">The sequence shown here is derived from an EMBL/GenBank/DDBJ whole genome shotgun (WGS) entry which is preliminary data.</text>
</comment>
<evidence type="ECO:0000313" key="1">
    <source>
        <dbReference type="EMBL" id="GIM97616.1"/>
    </source>
</evidence>
<reference evidence="1 2" key="1">
    <citation type="submission" date="2021-03" db="EMBL/GenBank/DDBJ databases">
        <title>Whole genome shotgun sequence of Actinoplanes toevensis NBRC 105298.</title>
        <authorList>
            <person name="Komaki H."/>
            <person name="Tamura T."/>
        </authorList>
    </citation>
    <scope>NUCLEOTIDE SEQUENCE [LARGE SCALE GENOMIC DNA]</scope>
    <source>
        <strain evidence="1 2">NBRC 105298</strain>
    </source>
</reference>
<evidence type="ECO:0000313" key="2">
    <source>
        <dbReference type="Proteomes" id="UP000677082"/>
    </source>
</evidence>
<dbReference type="AlphaFoldDB" id="A0A919WCG8"/>
<name>A0A919WCG8_9ACTN</name>
<gene>
    <name evidence="1" type="ORF">Ato02nite_094090</name>
</gene>
<sequence>MPELQLPAGEDVFARSGKVNLFYQLGVKVDLTGVTSQQYFDWLDAMKDRLPRLVPGAEIGEKVEIRTSPVLNTGVYYDTDDYQIVRTGSLLRTTCAVTHAFCAFKLADNGKDVRKDHRFVFQGKDRGIIRGAPASAEAVTIVKRLLARTDIEHPGTFLQRYHGIDPTTVEPAVIVKRYISSFYVWLDKQDALRCPMDRVYVGNLREPESDRKLRHFREVELMIYPHVDNEVAKDPRLADAIRVLAETLHEQFGAEITKEIKYQRGARALGLYPVAATG</sequence>
<accession>A0A919WCG8</accession>
<organism evidence="1 2">
    <name type="scientific">Paractinoplanes toevensis</name>
    <dbReference type="NCBI Taxonomy" id="571911"/>
    <lineage>
        <taxon>Bacteria</taxon>
        <taxon>Bacillati</taxon>
        <taxon>Actinomycetota</taxon>
        <taxon>Actinomycetes</taxon>
        <taxon>Micromonosporales</taxon>
        <taxon>Micromonosporaceae</taxon>
        <taxon>Paractinoplanes</taxon>
    </lineage>
</organism>
<dbReference type="RefSeq" id="WP_213013250.1">
    <property type="nucleotide sequence ID" value="NZ_BOQN01000153.1"/>
</dbReference>
<proteinExistence type="predicted"/>
<dbReference type="Proteomes" id="UP000677082">
    <property type="component" value="Unassembled WGS sequence"/>
</dbReference>
<protein>
    <submittedName>
        <fullName evidence="1">Uncharacterized protein</fullName>
    </submittedName>
</protein>
<dbReference type="EMBL" id="BOQN01000153">
    <property type="protein sequence ID" value="GIM97616.1"/>
    <property type="molecule type" value="Genomic_DNA"/>
</dbReference>
<keyword evidence="2" id="KW-1185">Reference proteome</keyword>